<dbReference type="Pfam" id="PF04773">
    <property type="entry name" value="FecR"/>
    <property type="match status" value="1"/>
</dbReference>
<feature type="domain" description="FecR protein" evidence="1">
    <location>
        <begin position="113"/>
        <end position="213"/>
    </location>
</feature>
<evidence type="ECO:0000313" key="4">
    <source>
        <dbReference type="Proteomes" id="UP001267710"/>
    </source>
</evidence>
<dbReference type="RefSeq" id="WP_309827500.1">
    <property type="nucleotide sequence ID" value="NZ_JAVIZX010000001.1"/>
</dbReference>
<sequence>MSPPPAELPPRVIREAAQWLVRLHSGEADAGDLAGCARWRAAHPAHEQAWQKAERMAQQFGAVPPALGVPVLTRRSAHAHRRAALRTLAVLGVAAPAAWLGWRHAPWQGWTADYATATGERREVVLADGSRLRLNTGSAVDVAFSDTLRQVRLHRGEIHIRTAPDAPGLQRPFVVDTPQGRLRALGTRFVVRLLPADAGGDGTARLTVLEHRVEIAPRGGGAPQILEAGQSTRFTPTAIAPPQPAALQPAAAPDGAPGWLQGVLYADNLPLADFLAELARYRPGVLRCAPEVADLRISGAFQLADTDYVLALLRETLPVQVVLRTRWWVTVVPRGTAPGAG</sequence>
<dbReference type="InterPro" id="IPR012373">
    <property type="entry name" value="Ferrdict_sens_TM"/>
</dbReference>
<organism evidence="3 4">
    <name type="scientific">Paracidovorax wautersii</name>
    <dbReference type="NCBI Taxonomy" id="1177982"/>
    <lineage>
        <taxon>Bacteria</taxon>
        <taxon>Pseudomonadati</taxon>
        <taxon>Pseudomonadota</taxon>
        <taxon>Betaproteobacteria</taxon>
        <taxon>Burkholderiales</taxon>
        <taxon>Comamonadaceae</taxon>
        <taxon>Paracidovorax</taxon>
    </lineage>
</organism>
<proteinExistence type="predicted"/>
<dbReference type="Pfam" id="PF16220">
    <property type="entry name" value="DUF4880"/>
    <property type="match status" value="1"/>
</dbReference>
<name>A0ABU1I939_9BURK</name>
<dbReference type="Proteomes" id="UP001267710">
    <property type="component" value="Unassembled WGS sequence"/>
</dbReference>
<protein>
    <submittedName>
        <fullName evidence="3">Transmembrane sensor</fullName>
    </submittedName>
</protein>
<evidence type="ECO:0000259" key="2">
    <source>
        <dbReference type="Pfam" id="PF16220"/>
    </source>
</evidence>
<comment type="caution">
    <text evidence="3">The sequence shown here is derived from an EMBL/GenBank/DDBJ whole genome shotgun (WGS) entry which is preliminary data.</text>
</comment>
<dbReference type="InterPro" id="IPR032623">
    <property type="entry name" value="FecR_N"/>
</dbReference>
<dbReference type="InterPro" id="IPR006860">
    <property type="entry name" value="FecR"/>
</dbReference>
<feature type="domain" description="FecR N-terminal" evidence="2">
    <location>
        <begin position="14"/>
        <end position="56"/>
    </location>
</feature>
<dbReference type="PANTHER" id="PTHR30273">
    <property type="entry name" value="PERIPLASMIC SIGNAL SENSOR AND SIGMA FACTOR ACTIVATOR FECR-RELATED"/>
    <property type="match status" value="1"/>
</dbReference>
<keyword evidence="3" id="KW-0812">Transmembrane</keyword>
<reference evidence="3 4" key="1">
    <citation type="submission" date="2023-08" db="EMBL/GenBank/DDBJ databases">
        <title>Functional and genomic diversity of the sorghum phyllosphere microbiome.</title>
        <authorList>
            <person name="Shade A."/>
        </authorList>
    </citation>
    <scope>NUCLEOTIDE SEQUENCE [LARGE SCALE GENOMIC DNA]</scope>
    <source>
        <strain evidence="3 4">SORGH_AS_0335</strain>
    </source>
</reference>
<evidence type="ECO:0000313" key="3">
    <source>
        <dbReference type="EMBL" id="MDR6213734.1"/>
    </source>
</evidence>
<keyword evidence="4" id="KW-1185">Reference proteome</keyword>
<dbReference type="PANTHER" id="PTHR30273:SF2">
    <property type="entry name" value="PROTEIN FECR"/>
    <property type="match status" value="1"/>
</dbReference>
<evidence type="ECO:0000259" key="1">
    <source>
        <dbReference type="Pfam" id="PF04773"/>
    </source>
</evidence>
<dbReference type="EMBL" id="JAVIZX010000001">
    <property type="protein sequence ID" value="MDR6213734.1"/>
    <property type="molecule type" value="Genomic_DNA"/>
</dbReference>
<gene>
    <name evidence="3" type="ORF">QE399_001423</name>
</gene>
<dbReference type="PIRSF" id="PIRSF018266">
    <property type="entry name" value="FecR"/>
    <property type="match status" value="1"/>
</dbReference>
<keyword evidence="3" id="KW-0472">Membrane</keyword>
<accession>A0ABU1I939</accession>
<dbReference type="Gene3D" id="2.60.120.1440">
    <property type="match status" value="1"/>
</dbReference>